<feature type="domain" description="Flagellar hook-associated protein FlgK helical" evidence="10">
    <location>
        <begin position="102"/>
        <end position="342"/>
    </location>
</feature>
<dbReference type="InterPro" id="IPR001444">
    <property type="entry name" value="Flag_bb_rod_N"/>
</dbReference>
<keyword evidence="11" id="KW-0969">Cilium</keyword>
<evidence type="ECO:0000256" key="3">
    <source>
        <dbReference type="ARBA" id="ARBA00009677"/>
    </source>
</evidence>
<keyword evidence="5 7" id="KW-0964">Secreted</keyword>
<dbReference type="PRINTS" id="PR01005">
    <property type="entry name" value="FLGHOOKAP1"/>
</dbReference>
<keyword evidence="6 7" id="KW-0975">Bacterial flagellum</keyword>
<dbReference type="AlphaFoldDB" id="A0AA96F817"/>
<evidence type="ECO:0000256" key="2">
    <source>
        <dbReference type="ARBA" id="ARBA00004613"/>
    </source>
</evidence>
<dbReference type="InterPro" id="IPR053927">
    <property type="entry name" value="FlgK_helical"/>
</dbReference>
<evidence type="ECO:0000259" key="10">
    <source>
        <dbReference type="Pfam" id="PF22638"/>
    </source>
</evidence>
<dbReference type="Proteomes" id="UP001304125">
    <property type="component" value="Chromosome"/>
</dbReference>
<proteinExistence type="inferred from homology"/>
<evidence type="ECO:0000259" key="9">
    <source>
        <dbReference type="Pfam" id="PF06429"/>
    </source>
</evidence>
<dbReference type="Pfam" id="PF22638">
    <property type="entry name" value="FlgK_D1"/>
    <property type="match status" value="1"/>
</dbReference>
<dbReference type="InterPro" id="IPR010930">
    <property type="entry name" value="Flg_bb/hook_C_dom"/>
</dbReference>
<evidence type="ECO:0000256" key="7">
    <source>
        <dbReference type="RuleBase" id="RU362065"/>
    </source>
</evidence>
<sequence>MTGTFSTLSTALSSLNAQRQALDVAGQNIANANTVGYTRQRANLQSISAMNVASIHSGVALTSGTGTSVVSLARLSDQFLDARLRTQTAQQASSETLATTLESLEAVVPEPSDTGLSSTLGEFWSGWQDLANSPDSASARTVVLGNAQTLGIQLADTYRSFQSQWDQARAQADSLVSTVNSTAASIADLNQQIRGVLVSGGSANELMDQRDQLVTQLSGLVGATATTQADGTMTVLVGGNPLVSSDHANTIEVAGSYVMSMATAEPPSTDAVSLQWSNGTALTLTGGSLAATVTALQPTSLGGPISHAVDAVNDLATRVATHVNAIHTTGTDLNGNAGGDFFTFAAGLPPALGLTVAISDPDAVAAANGANGALDGSIADQISQLGTATDGPDKTWQAFVVDLGVTTAASRRRADVAETTRASAETQQLSNASVDIDEEMTNMLAYQHAYEGAARVMTAIDEMLDTLINRTGTVGR</sequence>
<dbReference type="GO" id="GO:0044780">
    <property type="term" value="P:bacterial-type flagellum assembly"/>
    <property type="evidence" value="ECO:0007669"/>
    <property type="project" value="InterPro"/>
</dbReference>
<dbReference type="EMBL" id="CP134879">
    <property type="protein sequence ID" value="WNM24542.1"/>
    <property type="molecule type" value="Genomic_DNA"/>
</dbReference>
<name>A0AA96F817_9MICO</name>
<reference evidence="11 12" key="1">
    <citation type="submission" date="2023-09" db="EMBL/GenBank/DDBJ databases">
        <title>Demequina sp. a novel bacteria isolated from Capsicum annuum.</title>
        <authorList>
            <person name="Humaira Z."/>
            <person name="Lee J."/>
            <person name="Cho D."/>
        </authorList>
    </citation>
    <scope>NUCLEOTIDE SEQUENCE [LARGE SCALE GENOMIC DNA]</scope>
    <source>
        <strain evidence="11 12">OYTSA14</strain>
    </source>
</reference>
<dbReference type="PANTHER" id="PTHR30033:SF1">
    <property type="entry name" value="FLAGELLAR HOOK-ASSOCIATED PROTEIN 1"/>
    <property type="match status" value="1"/>
</dbReference>
<protein>
    <recommendedName>
        <fullName evidence="4 7">Flagellar hook-associated protein 1</fullName>
        <shortName evidence="7">HAP1</shortName>
    </recommendedName>
</protein>
<feature type="domain" description="Flagellar basal-body/hook protein C-terminal" evidence="9">
    <location>
        <begin position="429"/>
        <end position="469"/>
    </location>
</feature>
<dbReference type="GO" id="GO:0009424">
    <property type="term" value="C:bacterial-type flagellum hook"/>
    <property type="evidence" value="ECO:0007669"/>
    <property type="project" value="UniProtKB-UniRule"/>
</dbReference>
<evidence type="ECO:0000313" key="11">
    <source>
        <dbReference type="EMBL" id="WNM24542.1"/>
    </source>
</evidence>
<dbReference type="RefSeq" id="WP_313498428.1">
    <property type="nucleotide sequence ID" value="NZ_CP134879.1"/>
</dbReference>
<accession>A0AA96F817</accession>
<comment type="subcellular location">
    <subcellularLocation>
        <location evidence="1 7">Bacterial flagellum</location>
    </subcellularLocation>
    <subcellularLocation>
        <location evidence="2 7">Secreted</location>
    </subcellularLocation>
</comment>
<evidence type="ECO:0000256" key="4">
    <source>
        <dbReference type="ARBA" id="ARBA00016244"/>
    </source>
</evidence>
<evidence type="ECO:0000256" key="1">
    <source>
        <dbReference type="ARBA" id="ARBA00004365"/>
    </source>
</evidence>
<dbReference type="Pfam" id="PF00460">
    <property type="entry name" value="Flg_bb_rod"/>
    <property type="match status" value="1"/>
</dbReference>
<keyword evidence="11" id="KW-0282">Flagellum</keyword>
<keyword evidence="11" id="KW-0966">Cell projection</keyword>
<keyword evidence="12" id="KW-1185">Reference proteome</keyword>
<dbReference type="SUPFAM" id="SSF64518">
    <property type="entry name" value="Phase 1 flagellin"/>
    <property type="match status" value="1"/>
</dbReference>
<evidence type="ECO:0000256" key="6">
    <source>
        <dbReference type="ARBA" id="ARBA00023143"/>
    </source>
</evidence>
<organism evidence="11 12">
    <name type="scientific">Demequina capsici</name>
    <dbReference type="NCBI Taxonomy" id="3075620"/>
    <lineage>
        <taxon>Bacteria</taxon>
        <taxon>Bacillati</taxon>
        <taxon>Actinomycetota</taxon>
        <taxon>Actinomycetes</taxon>
        <taxon>Micrococcales</taxon>
        <taxon>Demequinaceae</taxon>
        <taxon>Demequina</taxon>
    </lineage>
</organism>
<comment type="similarity">
    <text evidence="3 7">Belongs to the flagella basal body rod proteins family.</text>
</comment>
<evidence type="ECO:0000259" key="8">
    <source>
        <dbReference type="Pfam" id="PF00460"/>
    </source>
</evidence>
<dbReference type="GO" id="GO:0005576">
    <property type="term" value="C:extracellular region"/>
    <property type="evidence" value="ECO:0007669"/>
    <property type="project" value="UniProtKB-SubCell"/>
</dbReference>
<evidence type="ECO:0000256" key="5">
    <source>
        <dbReference type="ARBA" id="ARBA00022525"/>
    </source>
</evidence>
<evidence type="ECO:0000313" key="12">
    <source>
        <dbReference type="Proteomes" id="UP001304125"/>
    </source>
</evidence>
<dbReference type="Pfam" id="PF06429">
    <property type="entry name" value="Flg_bbr_C"/>
    <property type="match status" value="1"/>
</dbReference>
<feature type="domain" description="Flagellar basal body rod protein N-terminal" evidence="8">
    <location>
        <begin position="8"/>
        <end position="38"/>
    </location>
</feature>
<dbReference type="InterPro" id="IPR002371">
    <property type="entry name" value="FlgK"/>
</dbReference>
<dbReference type="GO" id="GO:0005198">
    <property type="term" value="F:structural molecule activity"/>
    <property type="evidence" value="ECO:0007669"/>
    <property type="project" value="UniProtKB-UniRule"/>
</dbReference>
<gene>
    <name evidence="7 11" type="primary">flgK</name>
    <name evidence="11" type="ORF">RN606_14465</name>
</gene>
<dbReference type="NCBIfam" id="TIGR02492">
    <property type="entry name" value="flgK_ends"/>
    <property type="match status" value="1"/>
</dbReference>
<dbReference type="PANTHER" id="PTHR30033">
    <property type="entry name" value="FLAGELLAR HOOK-ASSOCIATED PROTEIN 1"/>
    <property type="match status" value="1"/>
</dbReference>